<proteinExistence type="predicted"/>
<keyword evidence="2" id="KW-1185">Reference proteome</keyword>
<name>A0AAD4X8S0_9MAGN</name>
<accession>A0AAD4X8S0</accession>
<reference evidence="1" key="1">
    <citation type="submission" date="2022-04" db="EMBL/GenBank/DDBJ databases">
        <title>A functionally conserved STORR gene fusion in Papaver species that diverged 16.8 million years ago.</title>
        <authorList>
            <person name="Catania T."/>
        </authorList>
    </citation>
    <scope>NUCLEOTIDE SEQUENCE</scope>
    <source>
        <strain evidence="1">S-188037</strain>
    </source>
</reference>
<dbReference type="AlphaFoldDB" id="A0AAD4X8S0"/>
<dbReference type="Proteomes" id="UP001202328">
    <property type="component" value="Unassembled WGS sequence"/>
</dbReference>
<dbReference type="EMBL" id="JAJJMB010014260">
    <property type="protein sequence ID" value="KAI3861612.1"/>
    <property type="molecule type" value="Genomic_DNA"/>
</dbReference>
<organism evidence="1 2">
    <name type="scientific">Papaver atlanticum</name>
    <dbReference type="NCBI Taxonomy" id="357466"/>
    <lineage>
        <taxon>Eukaryota</taxon>
        <taxon>Viridiplantae</taxon>
        <taxon>Streptophyta</taxon>
        <taxon>Embryophyta</taxon>
        <taxon>Tracheophyta</taxon>
        <taxon>Spermatophyta</taxon>
        <taxon>Magnoliopsida</taxon>
        <taxon>Ranunculales</taxon>
        <taxon>Papaveraceae</taxon>
        <taxon>Papaveroideae</taxon>
        <taxon>Papaver</taxon>
    </lineage>
</organism>
<evidence type="ECO:0000313" key="1">
    <source>
        <dbReference type="EMBL" id="KAI3861612.1"/>
    </source>
</evidence>
<gene>
    <name evidence="1" type="ORF">MKW98_000564</name>
</gene>
<protein>
    <submittedName>
        <fullName evidence="1">Uncharacterized protein</fullName>
    </submittedName>
</protein>
<comment type="caution">
    <text evidence="1">The sequence shown here is derived from an EMBL/GenBank/DDBJ whole genome shotgun (WGS) entry which is preliminary data.</text>
</comment>
<sequence>MVTLVKLLRSAGETEDWKKVNPQKKGAKHMDLGILELTQQEEEFVLTMVEGLHEEESTRDIGQNTMCFSWPVYPYRGCLPVLGYRASYEEQCVLIKDGRLSFKWSSCSLGTPLTSRLYKKNVS</sequence>
<evidence type="ECO:0000313" key="2">
    <source>
        <dbReference type="Proteomes" id="UP001202328"/>
    </source>
</evidence>